<name>A0ACB7TCK8_HYAAI</name>
<proteinExistence type="predicted"/>
<evidence type="ECO:0000313" key="2">
    <source>
        <dbReference type="Proteomes" id="UP000821845"/>
    </source>
</evidence>
<keyword evidence="2" id="KW-1185">Reference proteome</keyword>
<dbReference type="Proteomes" id="UP000821845">
    <property type="component" value="Chromosome 1"/>
</dbReference>
<gene>
    <name evidence="1" type="ORF">HPB50_000319</name>
</gene>
<organism evidence="1 2">
    <name type="scientific">Hyalomma asiaticum</name>
    <name type="common">Tick</name>
    <dbReference type="NCBI Taxonomy" id="266040"/>
    <lineage>
        <taxon>Eukaryota</taxon>
        <taxon>Metazoa</taxon>
        <taxon>Ecdysozoa</taxon>
        <taxon>Arthropoda</taxon>
        <taxon>Chelicerata</taxon>
        <taxon>Arachnida</taxon>
        <taxon>Acari</taxon>
        <taxon>Parasitiformes</taxon>
        <taxon>Ixodida</taxon>
        <taxon>Ixodoidea</taxon>
        <taxon>Ixodidae</taxon>
        <taxon>Hyalomminae</taxon>
        <taxon>Hyalomma</taxon>
    </lineage>
</organism>
<accession>A0ACB7TCK8</accession>
<sequence length="138" mass="15426">MFCMGWTPGSIKTTLQRHLESRHHHCLRLRASTKQSRPHQKRPRRPSSARSARNCVLGISKNVDDAVAAWLKDLRSRNIPVSGSMIQEKAVEFAALFDIAGFDASSGWLHCLRAHYSIAWKQVSGEARSVDTAAASTW</sequence>
<reference evidence="1" key="1">
    <citation type="submission" date="2020-05" db="EMBL/GenBank/DDBJ databases">
        <title>Large-scale comparative analyses of tick genomes elucidate their genetic diversity and vector capacities.</title>
        <authorList>
            <person name="Jia N."/>
            <person name="Wang J."/>
            <person name="Shi W."/>
            <person name="Du L."/>
            <person name="Sun Y."/>
            <person name="Zhan W."/>
            <person name="Jiang J."/>
            <person name="Wang Q."/>
            <person name="Zhang B."/>
            <person name="Ji P."/>
            <person name="Sakyi L.B."/>
            <person name="Cui X."/>
            <person name="Yuan T."/>
            <person name="Jiang B."/>
            <person name="Yang W."/>
            <person name="Lam T.T.-Y."/>
            <person name="Chang Q."/>
            <person name="Ding S."/>
            <person name="Wang X."/>
            <person name="Zhu J."/>
            <person name="Ruan X."/>
            <person name="Zhao L."/>
            <person name="Wei J."/>
            <person name="Que T."/>
            <person name="Du C."/>
            <person name="Cheng J."/>
            <person name="Dai P."/>
            <person name="Han X."/>
            <person name="Huang E."/>
            <person name="Gao Y."/>
            <person name="Liu J."/>
            <person name="Shao H."/>
            <person name="Ye R."/>
            <person name="Li L."/>
            <person name="Wei W."/>
            <person name="Wang X."/>
            <person name="Wang C."/>
            <person name="Yang T."/>
            <person name="Huo Q."/>
            <person name="Li W."/>
            <person name="Guo W."/>
            <person name="Chen H."/>
            <person name="Zhou L."/>
            <person name="Ni X."/>
            <person name="Tian J."/>
            <person name="Zhou Y."/>
            <person name="Sheng Y."/>
            <person name="Liu T."/>
            <person name="Pan Y."/>
            <person name="Xia L."/>
            <person name="Li J."/>
            <person name="Zhao F."/>
            <person name="Cao W."/>
        </authorList>
    </citation>
    <scope>NUCLEOTIDE SEQUENCE</scope>
    <source>
        <strain evidence="1">Hyas-2018</strain>
    </source>
</reference>
<evidence type="ECO:0000313" key="1">
    <source>
        <dbReference type="EMBL" id="KAH6943878.1"/>
    </source>
</evidence>
<comment type="caution">
    <text evidence="1">The sequence shown here is derived from an EMBL/GenBank/DDBJ whole genome shotgun (WGS) entry which is preliminary data.</text>
</comment>
<protein>
    <submittedName>
        <fullName evidence="1">Uncharacterized protein</fullName>
    </submittedName>
</protein>
<dbReference type="EMBL" id="CM023481">
    <property type="protein sequence ID" value="KAH6943878.1"/>
    <property type="molecule type" value="Genomic_DNA"/>
</dbReference>